<evidence type="ECO:0008006" key="5">
    <source>
        <dbReference type="Google" id="ProtNLM"/>
    </source>
</evidence>
<dbReference type="EMBL" id="CAJJDN010000063">
    <property type="protein sequence ID" value="CAD8094872.1"/>
    <property type="molecule type" value="Genomic_DNA"/>
</dbReference>
<gene>
    <name evidence="3" type="ORF">PSON_ATCC_30995.1.T0630109</name>
</gene>
<name>A0A8S1NRP1_9CILI</name>
<feature type="compositionally biased region" description="Basic and acidic residues" evidence="2">
    <location>
        <begin position="788"/>
        <end position="809"/>
    </location>
</feature>
<organism evidence="3 4">
    <name type="scientific">Paramecium sonneborni</name>
    <dbReference type="NCBI Taxonomy" id="65129"/>
    <lineage>
        <taxon>Eukaryota</taxon>
        <taxon>Sar</taxon>
        <taxon>Alveolata</taxon>
        <taxon>Ciliophora</taxon>
        <taxon>Intramacronucleata</taxon>
        <taxon>Oligohymenophorea</taxon>
        <taxon>Peniculida</taxon>
        <taxon>Parameciidae</taxon>
        <taxon>Paramecium</taxon>
    </lineage>
</organism>
<evidence type="ECO:0000313" key="4">
    <source>
        <dbReference type="Proteomes" id="UP000692954"/>
    </source>
</evidence>
<evidence type="ECO:0000256" key="2">
    <source>
        <dbReference type="SAM" id="MobiDB-lite"/>
    </source>
</evidence>
<reference evidence="3" key="1">
    <citation type="submission" date="2021-01" db="EMBL/GenBank/DDBJ databases">
        <authorList>
            <consortium name="Genoscope - CEA"/>
            <person name="William W."/>
        </authorList>
    </citation>
    <scope>NUCLEOTIDE SEQUENCE</scope>
</reference>
<dbReference type="PANTHER" id="PTHR33820:SF2">
    <property type="entry name" value="COILED-COIL DOMAIN-CONTAINING PROTEIN 17"/>
    <property type="match status" value="1"/>
</dbReference>
<comment type="caution">
    <text evidence="3">The sequence shown here is derived from an EMBL/GenBank/DDBJ whole genome shotgun (WGS) entry which is preliminary data.</text>
</comment>
<keyword evidence="1" id="KW-0175">Coiled coil</keyword>
<accession>A0A8S1NRP1</accession>
<dbReference type="Proteomes" id="UP000692954">
    <property type="component" value="Unassembled WGS sequence"/>
</dbReference>
<evidence type="ECO:0000256" key="1">
    <source>
        <dbReference type="SAM" id="Coils"/>
    </source>
</evidence>
<feature type="region of interest" description="Disordered" evidence="2">
    <location>
        <begin position="733"/>
        <end position="809"/>
    </location>
</feature>
<protein>
    <recommendedName>
        <fullName evidence="5">C2 domain-containing protein</fullName>
    </recommendedName>
</protein>
<dbReference type="InterPro" id="IPR038800">
    <property type="entry name" value="CCDC17"/>
</dbReference>
<dbReference type="PANTHER" id="PTHR33820">
    <property type="entry name" value="COILED-COIL DOMAIN-CONTAINING PROTEIN 17"/>
    <property type="match status" value="1"/>
</dbReference>
<evidence type="ECO:0000313" key="3">
    <source>
        <dbReference type="EMBL" id="CAD8094872.1"/>
    </source>
</evidence>
<feature type="coiled-coil region" evidence="1">
    <location>
        <begin position="77"/>
        <end position="136"/>
    </location>
</feature>
<proteinExistence type="predicted"/>
<dbReference type="OrthoDB" id="292295at2759"/>
<sequence length="1512" mass="177418">MNSSTSLLKKNNNDQQMRDILQLNQKQLLRTYKDDVSMIQTAKDAITSSVHMSNLAKDRKDQYDIVLAQRKYLWKQEEQLYDEIDQLRNTHKRYQESLNRYGIRNNNLEDEIQSKFEQVNSKLNFIQEEKNQIQKNFNLIQQSLVNSKSKLSNNGQFVIESNQQYDQLVNFIRSQEQKVKVLKNDQTNLAINQIIPFDSKLQQMAQDTYEKQQKYTYQGTKFQGNELQKIAAFSTLRKKIEQHVQRKGFQDSILDMPFKLDQNYQKENKNKIAYDSTLQELDEFRKEYVAQGGNDPKFLNEINELERQYKESHPLGIFDQFNQIQDKKVERPDQVSQNPIFSYLPQEYQKDILDLEQKIREKQEPDLKNLQMNRQLLKTQLNVNDSSKADEIILESLRQQESELLLKSKNNEYYKLKYNEIQKLKQIHERNYLEKKVQEQLSLRQIEDDILNFNDKRQTNLTYLQQIQQNIGTRPLFYDQDSGFVVRIDFVNKLPICYDYVKLGYGVFIKNVDEPKTIMNTNQHECANENIYSKKCIIQERFVEKNREIQQDTYLYLVLWCFSQDFGSGMVPIQVGWTMHKLFDDEKLISGGYLLPIYNSIFTYELQRLPEIQEIKIGLRICLPGDENLDLDNKIMNLADYKIQQIHSKQSELIEQERQAMFKEYKIIQLPEEYIEVRTNDIKLWKSELPPNVYKLIEYNFMNEEEAALKQQEMELEERRMNRLNRPVRRRFMAKQGTIARGSSERKKTQLTFKQRLAMKKGAATPATSKSKTQEKEQTSRPQSKAADTSRTKLDDSKPSTKIQEKEKSVIIPSKPRKLMFKLRSLSQIYVGGITTLTLKLALFQGITLLDDDDKNMCVFSKEIEPDEKGDNYLNFNESFTFELNLTDYFQDYEENEILNTYLFIAIFKEINNLFGWHAIQAFDTSDEQFKVKSGIYYENLFGKPGQAPPFNFNKAKRLNTQINFIMMQDDDRVLQLPTIDNYKLDQKLLTEEDKEKRKKIYSVANPKWNTQIRLDISSFRNFQSKDDFIMKTIVIEGDNIIIDAIDRQCIKFDQVKLFEGTGKGEFIANHLIILRIGTRYLIDTFTTTFKKLNYLFSFFIKQQIVGVCQFPLFSAGGALNVGSQKLMVHDLDDSGKIGKRTTKEMYLFIQEESLNLKDIEETPKYAQQTKEQKIVNKQDQSKYLIIEIDQLTDYLSQQPIDFTIQVYNGEEPAIDSDGVICVYTSTNSYQPKPNFSVPINEAVYFKMAINAIIEKKQGLDNYQVFISFSDLGWISFQLFLNGELNSSDFVGKLFRGEVPAPPVDYTNMKKINTKVSYFVKYDLRQTEEFRRSVIEESRSGVIRNESQKFTKALPNEQVGLISSRRIMNSNENLDKLSIVLINVNGFVNQQKLQVKGILLMDGKTLLDKYNMSCTFKSDKVDNFQKVAFFNNVRFTFSVDITSLQMESYVFLSVLDEKETVIAWYGKRLVQAVGKLIRGQQFEYLFAPPLMRPPLELSKITNLQQSIQFEVK</sequence>
<keyword evidence="4" id="KW-1185">Reference proteome</keyword>